<dbReference type="Pfam" id="PF00319">
    <property type="entry name" value="SRF-TF"/>
    <property type="match status" value="1"/>
</dbReference>
<name>A0A2Z7ANB8_9LAMI</name>
<reference evidence="9 10" key="1">
    <citation type="journal article" date="2015" name="Proc. Natl. Acad. Sci. U.S.A.">
        <title>The resurrection genome of Boea hygrometrica: A blueprint for survival of dehydration.</title>
        <authorList>
            <person name="Xiao L."/>
            <person name="Yang G."/>
            <person name="Zhang L."/>
            <person name="Yang X."/>
            <person name="Zhao S."/>
            <person name="Ji Z."/>
            <person name="Zhou Q."/>
            <person name="Hu M."/>
            <person name="Wang Y."/>
            <person name="Chen M."/>
            <person name="Xu Y."/>
            <person name="Jin H."/>
            <person name="Xiao X."/>
            <person name="Hu G."/>
            <person name="Bao F."/>
            <person name="Hu Y."/>
            <person name="Wan P."/>
            <person name="Li L."/>
            <person name="Deng X."/>
            <person name="Kuang T."/>
            <person name="Xiang C."/>
            <person name="Zhu J.K."/>
            <person name="Oliver M.J."/>
            <person name="He Y."/>
        </authorList>
    </citation>
    <scope>NUCLEOTIDE SEQUENCE [LARGE SCALE GENOMIC DNA]</scope>
    <source>
        <strain evidence="10">cv. XS01</strain>
    </source>
</reference>
<evidence type="ECO:0000256" key="4">
    <source>
        <dbReference type="ARBA" id="ARBA00023163"/>
    </source>
</evidence>
<dbReference type="SUPFAM" id="SSF55455">
    <property type="entry name" value="SRF-like"/>
    <property type="match status" value="1"/>
</dbReference>
<evidence type="ECO:0000313" key="10">
    <source>
        <dbReference type="Proteomes" id="UP000250235"/>
    </source>
</evidence>
<keyword evidence="2" id="KW-0805">Transcription regulation</keyword>
<dbReference type="OrthoDB" id="913454at2759"/>
<evidence type="ECO:0000256" key="2">
    <source>
        <dbReference type="ARBA" id="ARBA00023015"/>
    </source>
</evidence>
<dbReference type="PROSITE" id="PS50066">
    <property type="entry name" value="MADS_BOX_2"/>
    <property type="match status" value="1"/>
</dbReference>
<evidence type="ECO:0000256" key="1">
    <source>
        <dbReference type="ARBA" id="ARBA00004123"/>
    </source>
</evidence>
<dbReference type="AlphaFoldDB" id="A0A2Z7ANB8"/>
<evidence type="ECO:0000256" key="3">
    <source>
        <dbReference type="ARBA" id="ARBA00023125"/>
    </source>
</evidence>
<keyword evidence="6" id="KW-0175">Coiled coil</keyword>
<dbReference type="InterPro" id="IPR033896">
    <property type="entry name" value="MEF2-like_N"/>
</dbReference>
<dbReference type="CDD" id="cd00265">
    <property type="entry name" value="MADS_MEF2_like"/>
    <property type="match status" value="1"/>
</dbReference>
<keyword evidence="10" id="KW-1185">Reference proteome</keyword>
<keyword evidence="5" id="KW-0539">Nucleus</keyword>
<comment type="subcellular location">
    <subcellularLocation>
        <location evidence="1">Nucleus</location>
    </subcellularLocation>
</comment>
<accession>A0A2Z7ANB8</accession>
<evidence type="ECO:0000256" key="5">
    <source>
        <dbReference type="ARBA" id="ARBA00023242"/>
    </source>
</evidence>
<dbReference type="Proteomes" id="UP000250235">
    <property type="component" value="Unassembled WGS sequence"/>
</dbReference>
<dbReference type="SMART" id="SM00432">
    <property type="entry name" value="MADS"/>
    <property type="match status" value="1"/>
</dbReference>
<dbReference type="PANTHER" id="PTHR11945:SF776">
    <property type="entry name" value="AGAMOUS-LIKE 50-RELATED"/>
    <property type="match status" value="1"/>
</dbReference>
<feature type="compositionally biased region" description="Polar residues" evidence="7">
    <location>
        <begin position="1"/>
        <end position="10"/>
    </location>
</feature>
<dbReference type="PRINTS" id="PR00404">
    <property type="entry name" value="MADSDOMAIN"/>
</dbReference>
<dbReference type="FunFam" id="3.40.1810.10:FF:000006">
    <property type="entry name" value="Agamous-like MADS-box protein AGL62"/>
    <property type="match status" value="1"/>
</dbReference>
<feature type="compositionally biased region" description="Basic and acidic residues" evidence="7">
    <location>
        <begin position="260"/>
        <end position="278"/>
    </location>
</feature>
<protein>
    <recommendedName>
        <fullName evidence="8">MADS-box domain-containing protein</fullName>
    </recommendedName>
</protein>
<dbReference type="GO" id="GO:0000981">
    <property type="term" value="F:DNA-binding transcription factor activity, RNA polymerase II-specific"/>
    <property type="evidence" value="ECO:0007669"/>
    <property type="project" value="TreeGrafter"/>
</dbReference>
<dbReference type="Gene3D" id="3.40.1810.10">
    <property type="entry name" value="Transcription factor, MADS-box"/>
    <property type="match status" value="1"/>
</dbReference>
<dbReference type="InterPro" id="IPR036879">
    <property type="entry name" value="TF_MADSbox_sf"/>
</dbReference>
<dbReference type="PANTHER" id="PTHR11945">
    <property type="entry name" value="MADS BOX PROTEIN"/>
    <property type="match status" value="1"/>
</dbReference>
<dbReference type="GO" id="GO:0005634">
    <property type="term" value="C:nucleus"/>
    <property type="evidence" value="ECO:0007669"/>
    <property type="project" value="UniProtKB-SubCell"/>
</dbReference>
<evidence type="ECO:0000256" key="7">
    <source>
        <dbReference type="SAM" id="MobiDB-lite"/>
    </source>
</evidence>
<proteinExistence type="predicted"/>
<evidence type="ECO:0000256" key="6">
    <source>
        <dbReference type="SAM" id="Coils"/>
    </source>
</evidence>
<dbReference type="GO" id="GO:0045944">
    <property type="term" value="P:positive regulation of transcription by RNA polymerase II"/>
    <property type="evidence" value="ECO:0007669"/>
    <property type="project" value="InterPro"/>
</dbReference>
<feature type="region of interest" description="Disordered" evidence="7">
    <location>
        <begin position="1"/>
        <end position="31"/>
    </location>
</feature>
<evidence type="ECO:0000259" key="8">
    <source>
        <dbReference type="PROSITE" id="PS50066"/>
    </source>
</evidence>
<feature type="region of interest" description="Disordered" evidence="7">
    <location>
        <begin position="253"/>
        <end position="278"/>
    </location>
</feature>
<dbReference type="EMBL" id="KV013932">
    <property type="protein sequence ID" value="KZV23274.1"/>
    <property type="molecule type" value="Genomic_DNA"/>
</dbReference>
<dbReference type="GO" id="GO:0000978">
    <property type="term" value="F:RNA polymerase II cis-regulatory region sequence-specific DNA binding"/>
    <property type="evidence" value="ECO:0007669"/>
    <property type="project" value="TreeGrafter"/>
</dbReference>
<dbReference type="InterPro" id="IPR002100">
    <property type="entry name" value="TF_MADSbox"/>
</dbReference>
<keyword evidence="3" id="KW-0238">DNA-binding</keyword>
<keyword evidence="4" id="KW-0804">Transcription</keyword>
<feature type="coiled-coil region" evidence="6">
    <location>
        <begin position="103"/>
        <end position="137"/>
    </location>
</feature>
<feature type="domain" description="MADS-box" evidence="8">
    <location>
        <begin position="17"/>
        <end position="77"/>
    </location>
</feature>
<organism evidence="9 10">
    <name type="scientific">Dorcoceras hygrometricum</name>
    <dbReference type="NCBI Taxonomy" id="472368"/>
    <lineage>
        <taxon>Eukaryota</taxon>
        <taxon>Viridiplantae</taxon>
        <taxon>Streptophyta</taxon>
        <taxon>Embryophyta</taxon>
        <taxon>Tracheophyta</taxon>
        <taxon>Spermatophyta</taxon>
        <taxon>Magnoliopsida</taxon>
        <taxon>eudicotyledons</taxon>
        <taxon>Gunneridae</taxon>
        <taxon>Pentapetalae</taxon>
        <taxon>asterids</taxon>
        <taxon>lamiids</taxon>
        <taxon>Lamiales</taxon>
        <taxon>Gesneriaceae</taxon>
        <taxon>Didymocarpoideae</taxon>
        <taxon>Trichosporeae</taxon>
        <taxon>Loxocarpinae</taxon>
        <taxon>Dorcoceras</taxon>
    </lineage>
</organism>
<evidence type="ECO:0000313" key="9">
    <source>
        <dbReference type="EMBL" id="KZV23274.1"/>
    </source>
</evidence>
<sequence>MSTSGNNNGEDQTRKGKGRRKVAMEKMENESNLQVTFSKRRNGLFKKASELSTRCGSEPAVVVFSPTGKPYSFGHPSVQSVTSRFVGQNEQNPQPTAVQLLASEAERNMISNATAELNQAMDQLELTKNQAKDLDRICRQVPKIAQMREANNQQLAVLKREVLVWRNKFNPGAPSTFLGSNPNPGTTVVEPTGTCSFFDPPVGSNQQDGFSNQLYDPRFAGTSTSINFGEVSMWGDAGSGFVTPYPPLPIDPAATIPMDPIHRNDAAGSSHKDAERRV</sequence>
<gene>
    <name evidence="9" type="ORF">F511_02175</name>
</gene>
<dbReference type="GO" id="GO:0046983">
    <property type="term" value="F:protein dimerization activity"/>
    <property type="evidence" value="ECO:0007669"/>
    <property type="project" value="InterPro"/>
</dbReference>